<proteinExistence type="evidence at transcript level"/>
<protein>
    <recommendedName>
        <fullName evidence="3">Single domain-containing protein</fullName>
    </recommendedName>
</protein>
<feature type="chain" id="PRO_5004906553" description="Single domain-containing protein" evidence="1">
    <location>
        <begin position="21"/>
        <end position="102"/>
    </location>
</feature>
<sequence>MQRYFFLFALVVWLCGVSEATSPQVCGYTALNGSTVFLRYYPGIKEGDEFIDYGSGEDGICRQRAVCLETFETKIESCNNYKVDCINRNTVKSAFPACCVKC</sequence>
<evidence type="ECO:0000313" key="2">
    <source>
        <dbReference type="EMBL" id="JAC04716.1"/>
    </source>
</evidence>
<reference evidence="2" key="1">
    <citation type="submission" date="2013-07" db="EMBL/GenBank/DDBJ databases">
        <authorList>
            <person name="Geib S."/>
        </authorList>
    </citation>
    <scope>NUCLEOTIDE SEQUENCE</scope>
</reference>
<name>W8BTP1_CERCA</name>
<dbReference type="AlphaFoldDB" id="W8BTP1"/>
<organism evidence="2">
    <name type="scientific">Ceratitis capitata</name>
    <name type="common">Mediterranean fruit fly</name>
    <name type="synonym">Tephritis capitata</name>
    <dbReference type="NCBI Taxonomy" id="7213"/>
    <lineage>
        <taxon>Eukaryota</taxon>
        <taxon>Metazoa</taxon>
        <taxon>Ecdysozoa</taxon>
        <taxon>Arthropoda</taxon>
        <taxon>Hexapoda</taxon>
        <taxon>Insecta</taxon>
        <taxon>Pterygota</taxon>
        <taxon>Neoptera</taxon>
        <taxon>Endopterygota</taxon>
        <taxon>Diptera</taxon>
        <taxon>Brachycera</taxon>
        <taxon>Muscomorpha</taxon>
        <taxon>Tephritoidea</taxon>
        <taxon>Tephritidae</taxon>
        <taxon>Ceratitis</taxon>
        <taxon>Ceratitis</taxon>
    </lineage>
</organism>
<dbReference type="EMBL" id="GAMC01001840">
    <property type="protein sequence ID" value="JAC04716.1"/>
    <property type="molecule type" value="mRNA"/>
</dbReference>
<reference evidence="2" key="2">
    <citation type="journal article" date="2014" name="BMC Genomics">
        <title>A genomic perspective to assessing quality of mass-reared SIT flies used in Mediterranean fruit fly (Ceratitis capitata) eradication in California.</title>
        <authorList>
            <person name="Calla B."/>
            <person name="Hall B."/>
            <person name="Hou S."/>
            <person name="Geib S.M."/>
        </authorList>
    </citation>
    <scope>NUCLEOTIDE SEQUENCE</scope>
</reference>
<evidence type="ECO:0008006" key="3">
    <source>
        <dbReference type="Google" id="ProtNLM"/>
    </source>
</evidence>
<feature type="signal peptide" evidence="1">
    <location>
        <begin position="1"/>
        <end position="20"/>
    </location>
</feature>
<dbReference type="OrthoDB" id="7937185at2759"/>
<evidence type="ECO:0000256" key="1">
    <source>
        <dbReference type="SAM" id="SignalP"/>
    </source>
</evidence>
<accession>W8BTP1</accession>
<keyword evidence="1" id="KW-0732">Signal</keyword>